<proteinExistence type="predicted"/>
<dbReference type="EMBL" id="SWKV01000013">
    <property type="protein sequence ID" value="KAF3043158.1"/>
    <property type="molecule type" value="Genomic_DNA"/>
</dbReference>
<name>A0A9P5C393_9PLEO</name>
<evidence type="ECO:0000313" key="3">
    <source>
        <dbReference type="Proteomes" id="UP000758155"/>
    </source>
</evidence>
<evidence type="ECO:0000313" key="2">
    <source>
        <dbReference type="EMBL" id="KAF3043158.1"/>
    </source>
</evidence>
<protein>
    <submittedName>
        <fullName evidence="2">Uncharacterized protein</fullName>
    </submittedName>
</protein>
<dbReference type="Proteomes" id="UP000758155">
    <property type="component" value="Unassembled WGS sequence"/>
</dbReference>
<dbReference type="AlphaFoldDB" id="A0A9P5C393"/>
<accession>A0A9P5C393</accession>
<gene>
    <name evidence="2" type="ORF">E8E12_005790</name>
</gene>
<evidence type="ECO:0000256" key="1">
    <source>
        <dbReference type="SAM" id="MobiDB-lite"/>
    </source>
</evidence>
<feature type="compositionally biased region" description="Basic and acidic residues" evidence="1">
    <location>
        <begin position="1"/>
        <end position="12"/>
    </location>
</feature>
<sequence>MTGNDRFDDSHHRPPRYYVQQQPDSDSQNSDFVVSSIPLEDCSSWTTSQDNLFPPEHTEHGFAMCSENSGAAPGGMGEVPSLDPTAYAGPEPPFPQHYLDPASSTILSADDGIHGGDMASTGEYWASDQNQNWDASMNPTYLNSEPAFPYDSSNMAFRQGFDHVFSGGMCIGQRFDAVTACDPSGGPQPHPCMSLAGTTDSWSALNPRNHNRRLGLQDLEYKTVLDHLHGQRQTSTLPFVNGSGSSVPAADPATSQISFNEEVDEDMINGMQTLRSFDNAIDHQALPQHMGSDAYTEAQGPANPMAAAHTVEPIRWQYRVTRVDTPDREPADKVQFEDVGPFVYIEHQQQRLDVPFPEANGSGESSLASTPSEVTEITAEEIEHVTFERHTGKAQEHIPAKTHAAIGLSTDRMRGSSTTENTMRT</sequence>
<reference evidence="2" key="1">
    <citation type="submission" date="2019-04" db="EMBL/GenBank/DDBJ databases">
        <title>Sequencing of skin fungus with MAO and IRED activity.</title>
        <authorList>
            <person name="Marsaioli A.J."/>
            <person name="Bonatto J.M.C."/>
            <person name="Reis Junior O."/>
        </authorList>
    </citation>
    <scope>NUCLEOTIDE SEQUENCE</scope>
    <source>
        <strain evidence="2">28M1</strain>
    </source>
</reference>
<keyword evidence="3" id="KW-1185">Reference proteome</keyword>
<feature type="compositionally biased region" description="Low complexity" evidence="1">
    <location>
        <begin position="20"/>
        <end position="31"/>
    </location>
</feature>
<organism evidence="2 3">
    <name type="scientific">Didymella heteroderae</name>
    <dbReference type="NCBI Taxonomy" id="1769908"/>
    <lineage>
        <taxon>Eukaryota</taxon>
        <taxon>Fungi</taxon>
        <taxon>Dikarya</taxon>
        <taxon>Ascomycota</taxon>
        <taxon>Pezizomycotina</taxon>
        <taxon>Dothideomycetes</taxon>
        <taxon>Pleosporomycetidae</taxon>
        <taxon>Pleosporales</taxon>
        <taxon>Pleosporineae</taxon>
        <taxon>Didymellaceae</taxon>
        <taxon>Didymella</taxon>
    </lineage>
</organism>
<comment type="caution">
    <text evidence="2">The sequence shown here is derived from an EMBL/GenBank/DDBJ whole genome shotgun (WGS) entry which is preliminary data.</text>
</comment>
<feature type="region of interest" description="Disordered" evidence="1">
    <location>
        <begin position="1"/>
        <end position="34"/>
    </location>
</feature>